<comment type="caution">
    <text evidence="2">The sequence shown here is derived from an EMBL/GenBank/DDBJ whole genome shotgun (WGS) entry which is preliminary data.</text>
</comment>
<feature type="compositionally biased region" description="Basic and acidic residues" evidence="1">
    <location>
        <begin position="38"/>
        <end position="50"/>
    </location>
</feature>
<keyword evidence="3" id="KW-1185">Reference proteome</keyword>
<proteinExistence type="predicted"/>
<evidence type="ECO:0000313" key="2">
    <source>
        <dbReference type="EMBL" id="KAG2209217.1"/>
    </source>
</evidence>
<protein>
    <submittedName>
        <fullName evidence="2">Uncharacterized protein</fullName>
    </submittedName>
</protein>
<feature type="compositionally biased region" description="Polar residues" evidence="1">
    <location>
        <begin position="23"/>
        <end position="37"/>
    </location>
</feature>
<feature type="region of interest" description="Disordered" evidence="1">
    <location>
        <begin position="20"/>
        <end position="53"/>
    </location>
</feature>
<feature type="region of interest" description="Disordered" evidence="1">
    <location>
        <begin position="339"/>
        <end position="361"/>
    </location>
</feature>
<organism evidence="2 3">
    <name type="scientific">Mucor saturninus</name>
    <dbReference type="NCBI Taxonomy" id="64648"/>
    <lineage>
        <taxon>Eukaryota</taxon>
        <taxon>Fungi</taxon>
        <taxon>Fungi incertae sedis</taxon>
        <taxon>Mucoromycota</taxon>
        <taxon>Mucoromycotina</taxon>
        <taxon>Mucoromycetes</taxon>
        <taxon>Mucorales</taxon>
        <taxon>Mucorineae</taxon>
        <taxon>Mucoraceae</taxon>
        <taxon>Mucor</taxon>
    </lineage>
</organism>
<dbReference type="Proteomes" id="UP000603453">
    <property type="component" value="Unassembled WGS sequence"/>
</dbReference>
<accession>A0A8H7RFD5</accession>
<sequence>MRAPIYPEIEAFIQTKKLKKYESQQQETASETINKPNTPEEKKAKSDAKKARNVVPNTSNLACKSCGQNGHASARSRECLNYNYTVKKLIQQNLGSQNQRYTVSIPPKSFMSSVDENANNTAVEKIKSLSMFLRKVAYNAQIFVKNFYVLKHPNTYSVCRVVHRNLSVQNFQSQYPLIPHLAEVWEELNGVEGVNLTVEKGNLKNFKNIIANYFIYMIRQAFHKNIKMPAVKKHIVYEHVLNVMFFSGPGTINSDNISISLNTEEQENICAFLNPLILEIKNRIPAFPVTKATLNNAPFSIMPVFKHILEKYESLIVEAPLPFPVSQVQIIPQLQLDETDQVNKRPRKNNNDNNGVKRDFQPPRLFSLLDQSRNDYEI</sequence>
<evidence type="ECO:0000256" key="1">
    <source>
        <dbReference type="SAM" id="MobiDB-lite"/>
    </source>
</evidence>
<name>A0A8H7RFD5_9FUNG</name>
<evidence type="ECO:0000313" key="3">
    <source>
        <dbReference type="Proteomes" id="UP000603453"/>
    </source>
</evidence>
<dbReference type="EMBL" id="JAEPRD010000016">
    <property type="protein sequence ID" value="KAG2209217.1"/>
    <property type="molecule type" value="Genomic_DNA"/>
</dbReference>
<dbReference type="OrthoDB" id="2286999at2759"/>
<gene>
    <name evidence="2" type="ORF">INT47_005509</name>
</gene>
<reference evidence="2" key="1">
    <citation type="submission" date="2020-12" db="EMBL/GenBank/DDBJ databases">
        <title>Metabolic potential, ecology and presence of endohyphal bacteria is reflected in genomic diversity of Mucoromycotina.</title>
        <authorList>
            <person name="Muszewska A."/>
            <person name="Okrasinska A."/>
            <person name="Steczkiewicz K."/>
            <person name="Drgas O."/>
            <person name="Orlowska M."/>
            <person name="Perlinska-Lenart U."/>
            <person name="Aleksandrzak-Piekarczyk T."/>
            <person name="Szatraj K."/>
            <person name="Zielenkiewicz U."/>
            <person name="Pilsyk S."/>
            <person name="Malc E."/>
            <person name="Mieczkowski P."/>
            <person name="Kruszewska J.S."/>
            <person name="Biernat P."/>
            <person name="Pawlowska J."/>
        </authorList>
    </citation>
    <scope>NUCLEOTIDE SEQUENCE</scope>
    <source>
        <strain evidence="2">WA0000017839</strain>
    </source>
</reference>
<dbReference type="AlphaFoldDB" id="A0A8H7RFD5"/>